<dbReference type="Pfam" id="PF03401">
    <property type="entry name" value="TctC"/>
    <property type="match status" value="1"/>
</dbReference>
<evidence type="ECO:0000256" key="1">
    <source>
        <dbReference type="ARBA" id="ARBA00006987"/>
    </source>
</evidence>
<feature type="signal peptide" evidence="2">
    <location>
        <begin position="1"/>
        <end position="42"/>
    </location>
</feature>
<dbReference type="PIRSF" id="PIRSF017082">
    <property type="entry name" value="YflP"/>
    <property type="match status" value="1"/>
</dbReference>
<proteinExistence type="inferred from homology"/>
<evidence type="ECO:0008006" key="5">
    <source>
        <dbReference type="Google" id="ProtNLM"/>
    </source>
</evidence>
<comment type="similarity">
    <text evidence="1">Belongs to the UPF0065 (bug) family.</text>
</comment>
<dbReference type="Gene3D" id="3.40.190.150">
    <property type="entry name" value="Bordetella uptake gene, domain 1"/>
    <property type="match status" value="1"/>
</dbReference>
<evidence type="ECO:0000313" key="4">
    <source>
        <dbReference type="Proteomes" id="UP000289184"/>
    </source>
</evidence>
<accession>A0A446CP87</accession>
<dbReference type="CDD" id="cd13578">
    <property type="entry name" value="PBP2_Bug27"/>
    <property type="match status" value="1"/>
</dbReference>
<dbReference type="EMBL" id="UFQB01000020">
    <property type="protein sequence ID" value="SSW69578.1"/>
    <property type="molecule type" value="Genomic_DNA"/>
</dbReference>
<name>A0A446CP87_9BURK</name>
<keyword evidence="2" id="KW-0732">Signal</keyword>
<organism evidence="3 4">
    <name type="scientific">Achromobacter agilis</name>
    <dbReference type="NCBI Taxonomy" id="1353888"/>
    <lineage>
        <taxon>Bacteria</taxon>
        <taxon>Pseudomonadati</taxon>
        <taxon>Pseudomonadota</taxon>
        <taxon>Betaproteobacteria</taxon>
        <taxon>Burkholderiales</taxon>
        <taxon>Alcaligenaceae</taxon>
        <taxon>Achromobacter</taxon>
    </lineage>
</organism>
<gene>
    <name evidence="3" type="ORF">AGI3411_04264</name>
</gene>
<dbReference type="Proteomes" id="UP000289184">
    <property type="component" value="Unassembled WGS sequence"/>
</dbReference>
<keyword evidence="4" id="KW-1185">Reference proteome</keyword>
<feature type="chain" id="PRO_5019516471" description="Tripartite tricarboxylate transporter family receptor" evidence="2">
    <location>
        <begin position="43"/>
        <end position="346"/>
    </location>
</feature>
<dbReference type="PANTHER" id="PTHR42928">
    <property type="entry name" value="TRICARBOXYLATE-BINDING PROTEIN"/>
    <property type="match status" value="1"/>
</dbReference>
<reference evidence="3 4" key="1">
    <citation type="submission" date="2018-07" db="EMBL/GenBank/DDBJ databases">
        <authorList>
            <person name="Peeters C."/>
        </authorList>
    </citation>
    <scope>NUCLEOTIDE SEQUENCE [LARGE SCALE GENOMIC DNA]</scope>
    <source>
        <strain evidence="3 4">LMG 3411</strain>
    </source>
</reference>
<dbReference type="SUPFAM" id="SSF53850">
    <property type="entry name" value="Periplasmic binding protein-like II"/>
    <property type="match status" value="1"/>
</dbReference>
<evidence type="ECO:0000256" key="2">
    <source>
        <dbReference type="SAM" id="SignalP"/>
    </source>
</evidence>
<dbReference type="AlphaFoldDB" id="A0A446CP87"/>
<dbReference type="PANTHER" id="PTHR42928:SF5">
    <property type="entry name" value="BLR1237 PROTEIN"/>
    <property type="match status" value="1"/>
</dbReference>
<dbReference type="InterPro" id="IPR042100">
    <property type="entry name" value="Bug_dom1"/>
</dbReference>
<sequence>MAPSPFFAPAARAHSTVPAMFKRLFLSVSALAAALCAAPAMAAEAAWPEARPLTLIVPFSPGGNVDTTARLVAQKLADRLKQSVIVDNVAGAGGVLGVAKAAHARPDGYTLVMGFDGPISVARLINSAVKYDAETDLEPVALVTTAPVVLLARPGLPARDMGELIALARAKPDTLTYASSGVGTVLHLAMEVMQDQAKVKLVHVPYRGGAQITNDVMGGQVDLGLLVTTSATPLVQQKKLHALGVTSAKRVDTLPDVQAFGETPELKGFELNTWTGVFAPAGTDPAVVGRLNQELNAVLKLEDVQKRLAEGGAIPGRGTPQEFAEFLKKEKALYGHIVKSADIQQE</sequence>
<dbReference type="InterPro" id="IPR005064">
    <property type="entry name" value="BUG"/>
</dbReference>
<evidence type="ECO:0000313" key="3">
    <source>
        <dbReference type="EMBL" id="SSW69578.1"/>
    </source>
</evidence>
<dbReference type="Gene3D" id="3.40.190.10">
    <property type="entry name" value="Periplasmic binding protein-like II"/>
    <property type="match status" value="1"/>
</dbReference>
<protein>
    <recommendedName>
        <fullName evidence="5">Tripartite tricarboxylate transporter family receptor</fullName>
    </recommendedName>
</protein>